<organism evidence="4 5">
    <name type="scientific">Candidula unifasciata</name>
    <dbReference type="NCBI Taxonomy" id="100452"/>
    <lineage>
        <taxon>Eukaryota</taxon>
        <taxon>Metazoa</taxon>
        <taxon>Spiralia</taxon>
        <taxon>Lophotrochozoa</taxon>
        <taxon>Mollusca</taxon>
        <taxon>Gastropoda</taxon>
        <taxon>Heterobranchia</taxon>
        <taxon>Euthyneura</taxon>
        <taxon>Panpulmonata</taxon>
        <taxon>Eupulmonata</taxon>
        <taxon>Stylommatophora</taxon>
        <taxon>Helicina</taxon>
        <taxon>Helicoidea</taxon>
        <taxon>Geomitridae</taxon>
        <taxon>Candidula</taxon>
    </lineage>
</organism>
<dbReference type="InterPro" id="IPR016095">
    <property type="entry name" value="Ribosomal_uL1_3-a/b-sand"/>
</dbReference>
<dbReference type="InterPro" id="IPR028364">
    <property type="entry name" value="Ribosomal_uL1/biogenesis"/>
</dbReference>
<dbReference type="Proteomes" id="UP000678393">
    <property type="component" value="Unassembled WGS sequence"/>
</dbReference>
<comment type="caution">
    <text evidence="4">The sequence shown here is derived from an EMBL/GenBank/DDBJ whole genome shotgun (WGS) entry which is preliminary data.</text>
</comment>
<dbReference type="Gene3D" id="3.30.190.20">
    <property type="match status" value="1"/>
</dbReference>
<sequence>MAASIAKTTLANIKNLWSCNQLSRPAIALLDNSPVTFLQVRYRNKKQHVKDAKVEADKNERFIPKKLKKASAAVLTETVQKEVKILAQNPVDNVWIRNHYPPQKYSFENAIEKHKAFAQPEMLNNLQGLVFLDMRLDFSMSKKTKFMSNIRSTLRLPHEFPYGSPPNILVLTKNEDNVTLASSLGAKHVGAPDKVMKLIQTGVVNPKDFEHVLCTAECASEILPLRSLFRDRFPQKAKGSLGPDLKVMWDLYYNGYTYESQKISDAVGRLQVPVGLLEQPTEELKENFTAYVNDICQHRSVAL</sequence>
<gene>
    <name evidence="4" type="ORF">CUNI_LOCUS18288</name>
</gene>
<evidence type="ECO:0008006" key="6">
    <source>
        <dbReference type="Google" id="ProtNLM"/>
    </source>
</evidence>
<evidence type="ECO:0000313" key="4">
    <source>
        <dbReference type="EMBL" id="CAG5132730.1"/>
    </source>
</evidence>
<evidence type="ECO:0000256" key="2">
    <source>
        <dbReference type="ARBA" id="ARBA00022980"/>
    </source>
</evidence>
<name>A0A8S3ZXG6_9EUPU</name>
<dbReference type="PANTHER" id="PTHR36427">
    <property type="entry name" value="54S RIBOSOMAL PROTEIN L1, MITOCHONDRIAL"/>
    <property type="match status" value="1"/>
</dbReference>
<dbReference type="OrthoDB" id="1747252at2759"/>
<dbReference type="PANTHER" id="PTHR36427:SF3">
    <property type="entry name" value="LARGE RIBOSOMAL SUBUNIT PROTEIN UL1M"/>
    <property type="match status" value="1"/>
</dbReference>
<keyword evidence="5" id="KW-1185">Reference proteome</keyword>
<evidence type="ECO:0000313" key="5">
    <source>
        <dbReference type="Proteomes" id="UP000678393"/>
    </source>
</evidence>
<dbReference type="Pfam" id="PF00687">
    <property type="entry name" value="Ribosomal_L1"/>
    <property type="match status" value="1"/>
</dbReference>
<accession>A0A8S3ZXG6</accession>
<keyword evidence="3" id="KW-0687">Ribonucleoprotein</keyword>
<keyword evidence="2" id="KW-0689">Ribosomal protein</keyword>
<evidence type="ECO:0000256" key="1">
    <source>
        <dbReference type="ARBA" id="ARBA00010531"/>
    </source>
</evidence>
<feature type="non-terminal residue" evidence="4">
    <location>
        <position position="1"/>
    </location>
</feature>
<dbReference type="AlphaFoldDB" id="A0A8S3ZXG6"/>
<dbReference type="GO" id="GO:1990904">
    <property type="term" value="C:ribonucleoprotein complex"/>
    <property type="evidence" value="ECO:0007669"/>
    <property type="project" value="UniProtKB-KW"/>
</dbReference>
<dbReference type="InterPro" id="IPR023674">
    <property type="entry name" value="Ribosomal_uL1-like"/>
</dbReference>
<evidence type="ECO:0000256" key="3">
    <source>
        <dbReference type="ARBA" id="ARBA00023274"/>
    </source>
</evidence>
<dbReference type="EMBL" id="CAJHNH020005602">
    <property type="protein sequence ID" value="CAG5132730.1"/>
    <property type="molecule type" value="Genomic_DNA"/>
</dbReference>
<dbReference type="GO" id="GO:0005840">
    <property type="term" value="C:ribosome"/>
    <property type="evidence" value="ECO:0007669"/>
    <property type="project" value="UniProtKB-KW"/>
</dbReference>
<dbReference type="SUPFAM" id="SSF56808">
    <property type="entry name" value="Ribosomal protein L1"/>
    <property type="match status" value="1"/>
</dbReference>
<proteinExistence type="inferred from homology"/>
<protein>
    <recommendedName>
        <fullName evidence="6">Mitochondrial ribosomal protein L1</fullName>
    </recommendedName>
</protein>
<reference evidence="4" key="1">
    <citation type="submission" date="2021-04" db="EMBL/GenBank/DDBJ databases">
        <authorList>
            <consortium name="Molecular Ecology Group"/>
        </authorList>
    </citation>
    <scope>NUCLEOTIDE SEQUENCE</scope>
</reference>
<comment type="similarity">
    <text evidence="1">Belongs to the universal ribosomal protein uL1 family.</text>
</comment>
<dbReference type="Gene3D" id="3.40.50.790">
    <property type="match status" value="1"/>
</dbReference>